<feature type="compositionally biased region" description="Low complexity" evidence="1">
    <location>
        <begin position="959"/>
        <end position="974"/>
    </location>
</feature>
<feature type="region of interest" description="Disordered" evidence="1">
    <location>
        <begin position="246"/>
        <end position="309"/>
    </location>
</feature>
<feature type="compositionally biased region" description="Polar residues" evidence="1">
    <location>
        <begin position="356"/>
        <end position="365"/>
    </location>
</feature>
<feature type="compositionally biased region" description="Polar residues" evidence="1">
    <location>
        <begin position="82"/>
        <end position="104"/>
    </location>
</feature>
<feature type="region of interest" description="Disordered" evidence="1">
    <location>
        <begin position="788"/>
        <end position="977"/>
    </location>
</feature>
<feature type="compositionally biased region" description="Low complexity" evidence="1">
    <location>
        <begin position="295"/>
        <end position="309"/>
    </location>
</feature>
<dbReference type="EMBL" id="LN483157">
    <property type="protein sequence ID" value="CED83684.1"/>
    <property type="molecule type" value="Genomic_DNA"/>
</dbReference>
<feature type="region of interest" description="Disordered" evidence="1">
    <location>
        <begin position="340"/>
        <end position="365"/>
    </location>
</feature>
<feature type="compositionally biased region" description="Polar residues" evidence="1">
    <location>
        <begin position="920"/>
        <end position="949"/>
    </location>
</feature>
<feature type="region of interest" description="Disordered" evidence="1">
    <location>
        <begin position="82"/>
        <end position="164"/>
    </location>
</feature>
<feature type="compositionally biased region" description="Polar residues" evidence="1">
    <location>
        <begin position="135"/>
        <end position="153"/>
    </location>
</feature>
<feature type="region of interest" description="Disordered" evidence="1">
    <location>
        <begin position="576"/>
        <end position="703"/>
    </location>
</feature>
<name>A0A0F7SSR9_PHARH</name>
<accession>A0A0F7SSR9</accession>
<feature type="region of interest" description="Disordered" evidence="1">
    <location>
        <begin position="183"/>
        <end position="234"/>
    </location>
</feature>
<feature type="compositionally biased region" description="Low complexity" evidence="1">
    <location>
        <begin position="37"/>
        <end position="52"/>
    </location>
</feature>
<feature type="compositionally biased region" description="Polar residues" evidence="1">
    <location>
        <begin position="1091"/>
        <end position="1109"/>
    </location>
</feature>
<feature type="region of interest" description="Disordered" evidence="1">
    <location>
        <begin position="21"/>
        <end position="68"/>
    </location>
</feature>
<feature type="compositionally biased region" description="Polar residues" evidence="1">
    <location>
        <begin position="21"/>
        <end position="36"/>
    </location>
</feature>
<feature type="compositionally biased region" description="Low complexity" evidence="1">
    <location>
        <begin position="252"/>
        <end position="265"/>
    </location>
</feature>
<evidence type="ECO:0000313" key="2">
    <source>
        <dbReference type="EMBL" id="CED83684.1"/>
    </source>
</evidence>
<feature type="compositionally biased region" description="Basic and acidic residues" evidence="1">
    <location>
        <begin position="53"/>
        <end position="68"/>
    </location>
</feature>
<feature type="region of interest" description="Disordered" evidence="1">
    <location>
        <begin position="1082"/>
        <end position="1109"/>
    </location>
</feature>
<sequence>MPSTATLSYIPVHMPDLQTSSATTKFHSHTSLSNSATLYPPLQSTSPSTSPTDRTDTGHIRWTTDHQLEDGERYGRFTLKQNASGLANPASERSGSCDSGRTELSSTTGSSNSSDTSITSTTSTAPSLASPASSIVQLKTTISPNLTNGQEPLSPSGKDKDLKTLRRSSSGFGMFKGWFSGSSAGPKKVKEKGKPSGGKTSLQEGCLVMQTSGATGASQSSEFPPPSSSSVLPELVFPSPAFMGQAGRRFLSDSPSPGGSPTGSPSFPPISLPSIPNIPSSSPSQSCPVRQDFGSSQSSIQQQQQQPPTLTPLQSLHLLSSQKLSLLLRPPSPHPFFMSRLNPASGKDGETRRYPASTNPVTAQSTPRRRVVGLTAEVGVRGLMHRLETDARLSADEMEALIRLSQARPVSLQRDKSGRLIASISPTSDASVSTAEFAATSAVPRANLPLAGSGILAFISRPTLEVRSIVLVPAANDPDRIIVEPILPARGLAVMELEFSEGMEAYAREVIKKSSASFEVNVPGTRHSTSGTTLPSLVNSLVGRRSPTDPSPADGLKVVIDRVPTVRETVLPGIKLRRSSSTPSSPIKANASSEPVNEFLSPTMNNVPHASKLKSSLSSSSLGLQKQQQQQQLAIPRSALSKPRRSMSSMNLVTRRSFPPPVGSQFAESALEDDDKEDETPLSEIQRRHSTIALTPVPSQSTRARDRVRFAQVDVMEDDRSCKEDLGKDLDRQGEAPWMDSQAEIRAREDAEWEALERDRLRADEEERRRQERYRAEVAAARERRDLAKLGSKKGNNGNYEEWGALSARVATSSRTTRSESLRTLGENSASPMDTNQPAARRGDRSSRVFAPVELSIHPDRSRQNALEISPSTSNSTTPSHSPQSGSPPSSSPRSSILSSARPSPVSTNSGGISKRHSTAAITPSPLSSSIENQPVRGSQQKSALSSPGAQPPVALSTSAPSRPSSGHHSSLSLQIPPPYASSPMMVHSYSTPSLAGNTHYTHQPAYSPVLTSPPTTYYHPHHLHHVPQPQYYPQPAYSVQGYPFSTHYTQFGFPNQHQGFSPLMTPQYIQPHQAAYQQPIHIQPQPHMGSRSSRANLRPTPGSSRQER</sequence>
<protein>
    <submittedName>
        <fullName evidence="2">Uncharacterized protein</fullName>
    </submittedName>
</protein>
<feature type="compositionally biased region" description="Low complexity" evidence="1">
    <location>
        <begin position="272"/>
        <end position="288"/>
    </location>
</feature>
<feature type="compositionally biased region" description="Low complexity" evidence="1">
    <location>
        <begin position="805"/>
        <end position="816"/>
    </location>
</feature>
<dbReference type="AlphaFoldDB" id="A0A0F7SSR9"/>
<feature type="compositionally biased region" description="Low complexity" evidence="1">
    <location>
        <begin position="105"/>
        <end position="134"/>
    </location>
</feature>
<evidence type="ECO:0000256" key="1">
    <source>
        <dbReference type="SAM" id="MobiDB-lite"/>
    </source>
</evidence>
<feature type="compositionally biased region" description="Acidic residues" evidence="1">
    <location>
        <begin position="670"/>
        <end position="681"/>
    </location>
</feature>
<reference evidence="2" key="1">
    <citation type="submission" date="2014-08" db="EMBL/GenBank/DDBJ databases">
        <authorList>
            <person name="Sharma Rahul"/>
            <person name="Thines Marco"/>
        </authorList>
    </citation>
    <scope>NUCLEOTIDE SEQUENCE</scope>
</reference>
<feature type="compositionally biased region" description="Low complexity" evidence="1">
    <location>
        <begin position="870"/>
        <end position="907"/>
    </location>
</feature>
<organism evidence="2">
    <name type="scientific">Phaffia rhodozyma</name>
    <name type="common">Yeast</name>
    <name type="synonym">Xanthophyllomyces dendrorhous</name>
    <dbReference type="NCBI Taxonomy" id="264483"/>
    <lineage>
        <taxon>Eukaryota</taxon>
        <taxon>Fungi</taxon>
        <taxon>Dikarya</taxon>
        <taxon>Basidiomycota</taxon>
        <taxon>Agaricomycotina</taxon>
        <taxon>Tremellomycetes</taxon>
        <taxon>Cystofilobasidiales</taxon>
        <taxon>Mrakiaceae</taxon>
        <taxon>Phaffia</taxon>
    </lineage>
</organism>
<feature type="compositionally biased region" description="Low complexity" evidence="1">
    <location>
        <begin position="613"/>
        <end position="633"/>
    </location>
</feature>
<feature type="compositionally biased region" description="Polar residues" evidence="1">
    <location>
        <begin position="579"/>
        <end position="608"/>
    </location>
</feature>
<feature type="compositionally biased region" description="Polar residues" evidence="1">
    <location>
        <begin position="826"/>
        <end position="838"/>
    </location>
</feature>
<feature type="compositionally biased region" description="Polar residues" evidence="1">
    <location>
        <begin position="198"/>
        <end position="219"/>
    </location>
</feature>
<proteinExistence type="predicted"/>